<evidence type="ECO:0000313" key="2">
    <source>
        <dbReference type="Proteomes" id="UP000518266"/>
    </source>
</evidence>
<accession>A0A7J5XAU9</accession>
<gene>
    <name evidence="1" type="ORF">F7725_025255</name>
</gene>
<organism evidence="1 2">
    <name type="scientific">Dissostichus mawsoni</name>
    <name type="common">Antarctic cod</name>
    <dbReference type="NCBI Taxonomy" id="36200"/>
    <lineage>
        <taxon>Eukaryota</taxon>
        <taxon>Metazoa</taxon>
        <taxon>Chordata</taxon>
        <taxon>Craniata</taxon>
        <taxon>Vertebrata</taxon>
        <taxon>Euteleostomi</taxon>
        <taxon>Actinopterygii</taxon>
        <taxon>Neopterygii</taxon>
        <taxon>Teleostei</taxon>
        <taxon>Neoteleostei</taxon>
        <taxon>Acanthomorphata</taxon>
        <taxon>Eupercaria</taxon>
        <taxon>Perciformes</taxon>
        <taxon>Notothenioidei</taxon>
        <taxon>Nototheniidae</taxon>
        <taxon>Dissostichus</taxon>
    </lineage>
</organism>
<reference evidence="1 2" key="1">
    <citation type="submission" date="2020-03" db="EMBL/GenBank/DDBJ databases">
        <title>Dissostichus mawsoni Genome sequencing and assembly.</title>
        <authorList>
            <person name="Park H."/>
        </authorList>
    </citation>
    <scope>NUCLEOTIDE SEQUENCE [LARGE SCALE GENOMIC DNA]</scope>
    <source>
        <strain evidence="1">DM0001</strain>
        <tissue evidence="1">Muscle</tissue>
    </source>
</reference>
<keyword evidence="2" id="KW-1185">Reference proteome</keyword>
<dbReference type="EMBL" id="JAAKFY010000026">
    <property type="protein sequence ID" value="KAF3834051.1"/>
    <property type="molecule type" value="Genomic_DNA"/>
</dbReference>
<dbReference type="AlphaFoldDB" id="A0A7J5XAU9"/>
<proteinExistence type="predicted"/>
<evidence type="ECO:0000313" key="1">
    <source>
        <dbReference type="EMBL" id="KAF3834051.1"/>
    </source>
</evidence>
<name>A0A7J5XAU9_DISMA</name>
<protein>
    <submittedName>
        <fullName evidence="1">Uncharacterized protein</fullName>
    </submittedName>
</protein>
<dbReference type="Proteomes" id="UP000518266">
    <property type="component" value="Unassembled WGS sequence"/>
</dbReference>
<comment type="caution">
    <text evidence="1">The sequence shown here is derived from an EMBL/GenBank/DDBJ whole genome shotgun (WGS) entry which is preliminary data.</text>
</comment>
<sequence>MNLEICWGSAQPTGCMAFFYMYLHLERMMNAFKLCTCPKANDKAAVDSIFKELELDKTRITVWTSASLPTCSAASL</sequence>